<protein>
    <submittedName>
        <fullName evidence="2">OSJNBa0091C12.2 protein</fullName>
    </submittedName>
</protein>
<feature type="domain" description="Transposase (putative) gypsy type" evidence="1">
    <location>
        <begin position="68"/>
        <end position="119"/>
    </location>
</feature>
<accession>Q7XWT0</accession>
<evidence type="ECO:0000313" key="3">
    <source>
        <dbReference type="Proteomes" id="UP000000763"/>
    </source>
</evidence>
<dbReference type="EMBL" id="AL662989">
    <property type="protein sequence ID" value="CAD39924.2"/>
    <property type="molecule type" value="Genomic_DNA"/>
</dbReference>
<name>Q7XWT0_ORYSJ</name>
<dbReference type="InterPro" id="IPR007321">
    <property type="entry name" value="Transposase_28"/>
</dbReference>
<sequence length="122" mass="13049">MAPRKPAPAAATGPDPCKIGEDCTGFLGTSLFNKADLAKLVASSTVVEKQAFFAGDAVVHRPVDGWTVVFAAFFDAGLRFPCDVLLPKVLQLFQVELPQLSPSVLVRIAIFDWICQTAGFVP</sequence>
<reference evidence="3" key="2">
    <citation type="journal article" date="2008" name="Nucleic Acids Res.">
        <title>The rice annotation project database (RAP-DB): 2008 update.</title>
        <authorList>
            <consortium name="The rice annotation project (RAP)"/>
        </authorList>
    </citation>
    <scope>GENOME REANNOTATION</scope>
    <source>
        <strain evidence="3">cv. Nipponbare</strain>
    </source>
</reference>
<organism evidence="2 3">
    <name type="scientific">Oryza sativa subsp. japonica</name>
    <name type="common">Rice</name>
    <dbReference type="NCBI Taxonomy" id="39947"/>
    <lineage>
        <taxon>Eukaryota</taxon>
        <taxon>Viridiplantae</taxon>
        <taxon>Streptophyta</taxon>
        <taxon>Embryophyta</taxon>
        <taxon>Tracheophyta</taxon>
        <taxon>Spermatophyta</taxon>
        <taxon>Magnoliopsida</taxon>
        <taxon>Liliopsida</taxon>
        <taxon>Poales</taxon>
        <taxon>Poaceae</taxon>
        <taxon>BOP clade</taxon>
        <taxon>Oryzoideae</taxon>
        <taxon>Oryzeae</taxon>
        <taxon>Oryzinae</taxon>
        <taxon>Oryza</taxon>
        <taxon>Oryza sativa</taxon>
    </lineage>
</organism>
<proteinExistence type="predicted"/>
<dbReference type="Pfam" id="PF04195">
    <property type="entry name" value="Transposase_28"/>
    <property type="match status" value="1"/>
</dbReference>
<evidence type="ECO:0000259" key="1">
    <source>
        <dbReference type="Pfam" id="PF04195"/>
    </source>
</evidence>
<dbReference type="Proteomes" id="UP000000763">
    <property type="component" value="Chromosome 4"/>
</dbReference>
<gene>
    <name evidence="2" type="primary">OSJNBa0091C12.2</name>
</gene>
<reference evidence="3" key="1">
    <citation type="journal article" date="2005" name="Nature">
        <title>The map-based sequence of the rice genome.</title>
        <authorList>
            <consortium name="International rice genome sequencing project (IRGSP)"/>
            <person name="Matsumoto T."/>
            <person name="Wu J."/>
            <person name="Kanamori H."/>
            <person name="Katayose Y."/>
            <person name="Fujisawa M."/>
            <person name="Namiki N."/>
            <person name="Mizuno H."/>
            <person name="Yamamoto K."/>
            <person name="Antonio B.A."/>
            <person name="Baba T."/>
            <person name="Sakata K."/>
            <person name="Nagamura Y."/>
            <person name="Aoki H."/>
            <person name="Arikawa K."/>
            <person name="Arita K."/>
            <person name="Bito T."/>
            <person name="Chiden Y."/>
            <person name="Fujitsuka N."/>
            <person name="Fukunaka R."/>
            <person name="Hamada M."/>
            <person name="Harada C."/>
            <person name="Hayashi A."/>
            <person name="Hijishita S."/>
            <person name="Honda M."/>
            <person name="Hosokawa S."/>
            <person name="Ichikawa Y."/>
            <person name="Idonuma A."/>
            <person name="Iijima M."/>
            <person name="Ikeda M."/>
            <person name="Ikeno M."/>
            <person name="Ito K."/>
            <person name="Ito S."/>
            <person name="Ito T."/>
            <person name="Ito Y."/>
            <person name="Ito Y."/>
            <person name="Iwabuchi A."/>
            <person name="Kamiya K."/>
            <person name="Karasawa W."/>
            <person name="Kurita K."/>
            <person name="Katagiri S."/>
            <person name="Kikuta A."/>
            <person name="Kobayashi H."/>
            <person name="Kobayashi N."/>
            <person name="Machita K."/>
            <person name="Maehara T."/>
            <person name="Masukawa M."/>
            <person name="Mizubayashi T."/>
            <person name="Mukai Y."/>
            <person name="Nagasaki H."/>
            <person name="Nagata Y."/>
            <person name="Naito S."/>
            <person name="Nakashima M."/>
            <person name="Nakama Y."/>
            <person name="Nakamichi Y."/>
            <person name="Nakamura M."/>
            <person name="Meguro A."/>
            <person name="Negishi M."/>
            <person name="Ohta I."/>
            <person name="Ohta T."/>
            <person name="Okamoto M."/>
            <person name="Ono N."/>
            <person name="Saji S."/>
            <person name="Sakaguchi M."/>
            <person name="Sakai K."/>
            <person name="Shibata M."/>
            <person name="Shimokawa T."/>
            <person name="Song J."/>
            <person name="Takazaki Y."/>
            <person name="Terasawa K."/>
            <person name="Tsugane M."/>
            <person name="Tsuji K."/>
            <person name="Ueda S."/>
            <person name="Waki K."/>
            <person name="Yamagata H."/>
            <person name="Yamamoto M."/>
            <person name="Yamamoto S."/>
            <person name="Yamane H."/>
            <person name="Yoshiki S."/>
            <person name="Yoshihara R."/>
            <person name="Yukawa K."/>
            <person name="Zhong H."/>
            <person name="Yano M."/>
            <person name="Yuan Q."/>
            <person name="Ouyang S."/>
            <person name="Liu J."/>
            <person name="Jones K.M."/>
            <person name="Gansberger K."/>
            <person name="Moffat K."/>
            <person name="Hill J."/>
            <person name="Bera J."/>
            <person name="Fadrosh D."/>
            <person name="Jin S."/>
            <person name="Johri S."/>
            <person name="Kim M."/>
            <person name="Overton L."/>
            <person name="Reardon M."/>
            <person name="Tsitrin T."/>
            <person name="Vuong H."/>
            <person name="Weaver B."/>
            <person name="Ciecko A."/>
            <person name="Tallon L."/>
            <person name="Jackson J."/>
            <person name="Pai G."/>
            <person name="Aken S.V."/>
            <person name="Utterback T."/>
            <person name="Reidmuller S."/>
            <person name="Feldblyum T."/>
            <person name="Hsiao J."/>
            <person name="Zismann V."/>
            <person name="Iobst S."/>
            <person name="de Vazeille A.R."/>
            <person name="Buell C.R."/>
            <person name="Ying K."/>
            <person name="Li Y."/>
            <person name="Lu T."/>
            <person name="Huang Y."/>
            <person name="Zhao Q."/>
            <person name="Feng Q."/>
            <person name="Zhang L."/>
            <person name="Zhu J."/>
            <person name="Weng Q."/>
            <person name="Mu J."/>
            <person name="Lu Y."/>
            <person name="Fan D."/>
            <person name="Liu Y."/>
            <person name="Guan J."/>
            <person name="Zhang Y."/>
            <person name="Yu S."/>
            <person name="Liu X."/>
            <person name="Zhang Y."/>
            <person name="Hong G."/>
            <person name="Han B."/>
            <person name="Choisne N."/>
            <person name="Demange N."/>
            <person name="Orjeda G."/>
            <person name="Samain S."/>
            <person name="Cattolico L."/>
            <person name="Pelletier E."/>
            <person name="Couloux A."/>
            <person name="Segurens B."/>
            <person name="Wincker P."/>
            <person name="D'Hont A."/>
            <person name="Scarpelli C."/>
            <person name="Weissenbach J."/>
            <person name="Salanoubat M."/>
            <person name="Quetier F."/>
            <person name="Yu Y."/>
            <person name="Kim H.R."/>
            <person name="Rambo T."/>
            <person name="Currie J."/>
            <person name="Collura K."/>
            <person name="Luo M."/>
            <person name="Yang T."/>
            <person name="Ammiraju J.S.S."/>
            <person name="Engler F."/>
            <person name="Soderlund C."/>
            <person name="Wing R.A."/>
            <person name="Palmer L.E."/>
            <person name="de la Bastide M."/>
            <person name="Spiegel L."/>
            <person name="Nascimento L."/>
            <person name="Zutavern T."/>
            <person name="O'Shaughnessy A."/>
            <person name="Dike S."/>
            <person name="Dedhia N."/>
            <person name="Preston R."/>
            <person name="Balija V."/>
            <person name="McCombie W.R."/>
            <person name="Chow T."/>
            <person name="Chen H."/>
            <person name="Chung M."/>
            <person name="Chen C."/>
            <person name="Shaw J."/>
            <person name="Wu H."/>
            <person name="Hsiao K."/>
            <person name="Chao Y."/>
            <person name="Chu M."/>
            <person name="Cheng C."/>
            <person name="Hour A."/>
            <person name="Lee P."/>
            <person name="Lin S."/>
            <person name="Lin Y."/>
            <person name="Liou J."/>
            <person name="Liu S."/>
            <person name="Hsing Y."/>
            <person name="Raghuvanshi S."/>
            <person name="Mohanty A."/>
            <person name="Bharti A.K."/>
            <person name="Gaur A."/>
            <person name="Gupta V."/>
            <person name="Kumar D."/>
            <person name="Ravi V."/>
            <person name="Vij S."/>
            <person name="Kapur A."/>
            <person name="Khurana P."/>
            <person name="Khurana P."/>
            <person name="Khurana J.P."/>
            <person name="Tyagi A.K."/>
            <person name="Gaikwad K."/>
            <person name="Singh A."/>
            <person name="Dalal V."/>
            <person name="Srivastava S."/>
            <person name="Dixit A."/>
            <person name="Pal A.K."/>
            <person name="Ghazi I.A."/>
            <person name="Yadav M."/>
            <person name="Pandit A."/>
            <person name="Bhargava A."/>
            <person name="Sureshbabu K."/>
            <person name="Batra K."/>
            <person name="Sharma T.R."/>
            <person name="Mohapatra T."/>
            <person name="Singh N.K."/>
            <person name="Messing J."/>
            <person name="Nelson A.B."/>
            <person name="Fuks G."/>
            <person name="Kavchok S."/>
            <person name="Keizer G."/>
            <person name="Linton E."/>
            <person name="Llaca V."/>
            <person name="Song R."/>
            <person name="Tanyolac B."/>
            <person name="Young S."/>
            <person name="Ho-Il K."/>
            <person name="Hahn J.H."/>
            <person name="Sangsakoo G."/>
            <person name="Vanavichit A."/>
            <person name="de Mattos Luiz.A.T."/>
            <person name="Zimmer P.D."/>
            <person name="Malone G."/>
            <person name="Dellagostin O."/>
            <person name="de Oliveira A.C."/>
            <person name="Bevan M."/>
            <person name="Bancroft I."/>
            <person name="Minx P."/>
            <person name="Cordum H."/>
            <person name="Wilson R."/>
            <person name="Cheng Z."/>
            <person name="Jin W."/>
            <person name="Jiang J."/>
            <person name="Leong S.A."/>
            <person name="Iwama H."/>
            <person name="Gojobori T."/>
            <person name="Itoh T."/>
            <person name="Niimura Y."/>
            <person name="Fujii Y."/>
            <person name="Habara T."/>
            <person name="Sakai H."/>
            <person name="Sato Y."/>
            <person name="Wilson G."/>
            <person name="Kumar K."/>
            <person name="McCouch S."/>
            <person name="Juretic N."/>
            <person name="Hoen D."/>
            <person name="Wright S."/>
            <person name="Bruskiewich R."/>
            <person name="Bureau T."/>
            <person name="Miyao A."/>
            <person name="Hirochika H."/>
            <person name="Nishikawa T."/>
            <person name="Kadowaki K."/>
            <person name="Sugiura M."/>
            <person name="Burr B."/>
            <person name="Sasaki T."/>
        </authorList>
    </citation>
    <scope>NUCLEOTIDE SEQUENCE [LARGE SCALE GENOMIC DNA]</scope>
    <source>
        <strain evidence="3">cv. Nipponbare</strain>
    </source>
</reference>
<evidence type="ECO:0000313" key="2">
    <source>
        <dbReference type="EMBL" id="CAD39924.2"/>
    </source>
</evidence>
<dbReference type="AlphaFoldDB" id="Q7XWT0"/>